<evidence type="ECO:0000313" key="2">
    <source>
        <dbReference type="EMBL" id="MBE4752220.1"/>
    </source>
</evidence>
<evidence type="ECO:0000256" key="1">
    <source>
        <dbReference type="SAM" id="SignalP"/>
    </source>
</evidence>
<keyword evidence="3" id="KW-1185">Reference proteome</keyword>
<feature type="signal peptide" evidence="1">
    <location>
        <begin position="1"/>
        <end position="22"/>
    </location>
</feature>
<name>A0ABR9PWB8_9BACT</name>
<dbReference type="Proteomes" id="UP001516472">
    <property type="component" value="Unassembled WGS sequence"/>
</dbReference>
<dbReference type="PROSITE" id="PS51257">
    <property type="entry name" value="PROKAR_LIPOPROTEIN"/>
    <property type="match status" value="1"/>
</dbReference>
<sequence>MKRMTGVLVVAVMMLTACGTLPGEQQAQESQAEASTPSLQTQEAALARDCTVTIECSNGTTRSCSGTAGACAASGTGSGSVTCNGVTTSCAPILEEPVCSCRSDRCCNQLCASDPDCRLVPQDPTFP</sequence>
<protein>
    <recommendedName>
        <fullName evidence="4">Lipoprotein</fullName>
    </recommendedName>
</protein>
<keyword evidence="1" id="KW-0732">Signal</keyword>
<dbReference type="EMBL" id="JAAIYO010000011">
    <property type="protein sequence ID" value="MBE4752220.1"/>
    <property type="molecule type" value="Genomic_DNA"/>
</dbReference>
<accession>A0ABR9PWB8</accession>
<comment type="caution">
    <text evidence="2">The sequence shown here is derived from an EMBL/GenBank/DDBJ whole genome shotgun (WGS) entry which is preliminary data.</text>
</comment>
<gene>
    <name evidence="2" type="ORF">G4177_29055</name>
</gene>
<reference evidence="2 3" key="1">
    <citation type="submission" date="2020-02" db="EMBL/GenBank/DDBJ databases">
        <authorList>
            <person name="Babadi Z.K."/>
            <person name="Risdian C."/>
            <person name="Ebrahimipour G.H."/>
            <person name="Wink J."/>
        </authorList>
    </citation>
    <scope>NUCLEOTIDE SEQUENCE [LARGE SCALE GENOMIC DNA]</scope>
    <source>
        <strain evidence="2 3">ZKHCc1 1396</strain>
    </source>
</reference>
<feature type="chain" id="PRO_5046226545" description="Lipoprotein" evidence="1">
    <location>
        <begin position="23"/>
        <end position="127"/>
    </location>
</feature>
<evidence type="ECO:0000313" key="3">
    <source>
        <dbReference type="Proteomes" id="UP001516472"/>
    </source>
</evidence>
<organism evidence="2 3">
    <name type="scientific">Corallococcus soli</name>
    <dbReference type="NCBI Taxonomy" id="2710757"/>
    <lineage>
        <taxon>Bacteria</taxon>
        <taxon>Pseudomonadati</taxon>
        <taxon>Myxococcota</taxon>
        <taxon>Myxococcia</taxon>
        <taxon>Myxococcales</taxon>
        <taxon>Cystobacterineae</taxon>
        <taxon>Myxococcaceae</taxon>
        <taxon>Corallococcus</taxon>
    </lineage>
</organism>
<proteinExistence type="predicted"/>
<evidence type="ECO:0008006" key="4">
    <source>
        <dbReference type="Google" id="ProtNLM"/>
    </source>
</evidence>